<dbReference type="InterPro" id="IPR002347">
    <property type="entry name" value="SDR_fam"/>
</dbReference>
<dbReference type="InterPro" id="IPR020904">
    <property type="entry name" value="Sc_DH/Rdtase_CS"/>
</dbReference>
<keyword evidence="3" id="KW-0560">Oxidoreductase</keyword>
<dbReference type="SUPFAM" id="SSF51735">
    <property type="entry name" value="NAD(P)-binding Rossmann-fold domains"/>
    <property type="match status" value="1"/>
</dbReference>
<comment type="caution">
    <text evidence="3">The sequence shown here is derived from an EMBL/GenBank/DDBJ whole genome shotgun (WGS) entry which is preliminary data.</text>
</comment>
<gene>
    <name evidence="3" type="ORF">ACFLIM_26380</name>
</gene>
<evidence type="ECO:0000313" key="4">
    <source>
        <dbReference type="Proteomes" id="UP001603978"/>
    </source>
</evidence>
<dbReference type="Proteomes" id="UP001603978">
    <property type="component" value="Unassembled WGS sequence"/>
</dbReference>
<keyword evidence="4" id="KW-1185">Reference proteome</keyword>
<dbReference type="SMART" id="SM00822">
    <property type="entry name" value="PKS_KR"/>
    <property type="match status" value="1"/>
</dbReference>
<dbReference type="Pfam" id="PF13561">
    <property type="entry name" value="adh_short_C2"/>
    <property type="match status" value="1"/>
</dbReference>
<feature type="domain" description="Ketoreductase" evidence="2">
    <location>
        <begin position="8"/>
        <end position="188"/>
    </location>
</feature>
<accession>A0ABW7AJW1</accession>
<dbReference type="PRINTS" id="PR00081">
    <property type="entry name" value="GDHRDH"/>
</dbReference>
<name>A0ABW7AJW1_9ACTN</name>
<dbReference type="InterPro" id="IPR036291">
    <property type="entry name" value="NAD(P)-bd_dom_sf"/>
</dbReference>
<evidence type="ECO:0000313" key="3">
    <source>
        <dbReference type="EMBL" id="MFG1706721.1"/>
    </source>
</evidence>
<proteinExistence type="inferred from homology"/>
<dbReference type="InterPro" id="IPR057326">
    <property type="entry name" value="KR_dom"/>
</dbReference>
<comment type="similarity">
    <text evidence="1">Belongs to the short-chain dehydrogenases/reductases (SDR) family.</text>
</comment>
<dbReference type="CDD" id="cd05233">
    <property type="entry name" value="SDR_c"/>
    <property type="match status" value="1"/>
</dbReference>
<evidence type="ECO:0000259" key="2">
    <source>
        <dbReference type="SMART" id="SM00822"/>
    </source>
</evidence>
<dbReference type="GO" id="GO:0016491">
    <property type="term" value="F:oxidoreductase activity"/>
    <property type="evidence" value="ECO:0007669"/>
    <property type="project" value="UniProtKB-KW"/>
</dbReference>
<reference evidence="3 4" key="1">
    <citation type="submission" date="2024-10" db="EMBL/GenBank/DDBJ databases">
        <authorList>
            <person name="Topkara A.R."/>
            <person name="Saygin H."/>
        </authorList>
    </citation>
    <scope>NUCLEOTIDE SEQUENCE [LARGE SCALE GENOMIC DNA]</scope>
    <source>
        <strain evidence="3 4">M3C6</strain>
    </source>
</reference>
<dbReference type="EMBL" id="JBICRM010000017">
    <property type="protein sequence ID" value="MFG1706721.1"/>
    <property type="molecule type" value="Genomic_DNA"/>
</dbReference>
<protein>
    <submittedName>
        <fullName evidence="3">SDR family NAD(P)-dependent oxidoreductase</fullName>
        <ecNumber evidence="3">1.1.1.-</ecNumber>
    </submittedName>
</protein>
<sequence>MSGKLDGKVALITGGSSGMALATAELFVEEGGLVYITGRRQQLLDEAARRLGPRLRGISADAADLEDIESLFATITAEAGRLDIFYASAGVGKLDESLSEVTPASFDEVFGLNVRGTLFAAQRAAELMTGGGAIILNGSAAAAKAIPGSSVYAASKAALRSFAQVWSAELADRGIRVNVLHPGPIDTPALDRLSPEARDYLISLTTVGRLGEPREVAGTVLFLASADAGFVSGTELFVSGGMGQS</sequence>
<dbReference type="PROSITE" id="PS00061">
    <property type="entry name" value="ADH_SHORT"/>
    <property type="match status" value="1"/>
</dbReference>
<evidence type="ECO:0000256" key="1">
    <source>
        <dbReference type="ARBA" id="ARBA00006484"/>
    </source>
</evidence>
<dbReference type="EC" id="1.1.1.-" evidence="3"/>
<dbReference type="RefSeq" id="WP_393169832.1">
    <property type="nucleotide sequence ID" value="NZ_JBICRM010000017.1"/>
</dbReference>
<dbReference type="PANTHER" id="PTHR42760">
    <property type="entry name" value="SHORT-CHAIN DEHYDROGENASES/REDUCTASES FAMILY MEMBER"/>
    <property type="match status" value="1"/>
</dbReference>
<dbReference type="Gene3D" id="3.40.50.720">
    <property type="entry name" value="NAD(P)-binding Rossmann-like Domain"/>
    <property type="match status" value="1"/>
</dbReference>
<organism evidence="3 4">
    <name type="scientific">Nonomuraea marmarensis</name>
    <dbReference type="NCBI Taxonomy" id="3351344"/>
    <lineage>
        <taxon>Bacteria</taxon>
        <taxon>Bacillati</taxon>
        <taxon>Actinomycetota</taxon>
        <taxon>Actinomycetes</taxon>
        <taxon>Streptosporangiales</taxon>
        <taxon>Streptosporangiaceae</taxon>
        <taxon>Nonomuraea</taxon>
    </lineage>
</organism>